<evidence type="ECO:0000313" key="7">
    <source>
        <dbReference type="Proteomes" id="UP000199614"/>
    </source>
</evidence>
<sequence length="467" mass="48666">MADVDERPGRGRTAKDLALALWFPAFFVLGFMLFYLLPFHAPAPHDIPVAVVGEQAAVAVGDELATAVPGGFDVTSIAAADDIRQAVFERDVVAGYDPGTHTLFVAKADGMQLVQILQGIFAPLSTAGGAPLQVVDLAPTAPGDGFGTSLFYIAMAWNISGYIAVMMMMQAVTLSRRTKLLALAGFGAGAAVVCWVIGTSISAIPFHPAVLLVGFLLSQAVAWTTYGMAPFVRRALPGVAMGMFVLLSIPSSGGAIPKEMVPGFFQALHHVMPLGQAVDAARGILYFEGTAVTGPILGLLAWWAFGAVLVALGARRERRAADTAPAEDSGQESEQELERRIAEAVADEAAVGGAHPDSLADARLLAHPVPTLIGRITDARGCPVPRARVTVVDGAGAQVDVAAGSEDGRFAVRGRDGEWVTVLVSAPGFDPVSQRLRLDSPVAHRSFLLGVPPERAGARAPVPASTA</sequence>
<accession>A0A1I4TVG5</accession>
<dbReference type="GO" id="GO:0004180">
    <property type="term" value="F:carboxypeptidase activity"/>
    <property type="evidence" value="ECO:0007669"/>
    <property type="project" value="UniProtKB-KW"/>
</dbReference>
<dbReference type="Gene3D" id="2.60.40.1120">
    <property type="entry name" value="Carboxypeptidase-like, regulatory domain"/>
    <property type="match status" value="1"/>
</dbReference>
<evidence type="ECO:0000256" key="1">
    <source>
        <dbReference type="ARBA" id="ARBA00004141"/>
    </source>
</evidence>
<dbReference type="PANTHER" id="PTHR43077:SF10">
    <property type="entry name" value="TRANSPORT PERMEASE PROTEIN"/>
    <property type="match status" value="1"/>
</dbReference>
<feature type="transmembrane region" description="Helical" evidence="5">
    <location>
        <begin position="149"/>
        <end position="168"/>
    </location>
</feature>
<dbReference type="InterPro" id="IPR051328">
    <property type="entry name" value="T7SS_ABC-Transporter"/>
</dbReference>
<feature type="transmembrane region" description="Helical" evidence="5">
    <location>
        <begin position="204"/>
        <end position="223"/>
    </location>
</feature>
<reference evidence="6 7" key="1">
    <citation type="submission" date="2016-10" db="EMBL/GenBank/DDBJ databases">
        <authorList>
            <person name="de Groot N.N."/>
        </authorList>
    </citation>
    <scope>NUCLEOTIDE SEQUENCE [LARGE SCALE GENOMIC DNA]</scope>
    <source>
        <strain evidence="6 7">CGMCC 4.1877</strain>
    </source>
</reference>
<dbReference type="Pfam" id="PF13620">
    <property type="entry name" value="CarboxypepD_reg"/>
    <property type="match status" value="1"/>
</dbReference>
<comment type="subcellular location">
    <subcellularLocation>
        <location evidence="1">Membrane</location>
        <topology evidence="1">Multi-pass membrane protein</topology>
    </subcellularLocation>
</comment>
<dbReference type="OrthoDB" id="3288304at2"/>
<keyword evidence="4 5" id="KW-0472">Membrane</keyword>
<feature type="transmembrane region" description="Helical" evidence="5">
    <location>
        <begin position="17"/>
        <end position="37"/>
    </location>
</feature>
<evidence type="ECO:0000256" key="5">
    <source>
        <dbReference type="SAM" id="Phobius"/>
    </source>
</evidence>
<evidence type="ECO:0000256" key="4">
    <source>
        <dbReference type="ARBA" id="ARBA00023136"/>
    </source>
</evidence>
<keyword evidence="6" id="KW-0378">Hydrolase</keyword>
<evidence type="ECO:0000256" key="2">
    <source>
        <dbReference type="ARBA" id="ARBA00022692"/>
    </source>
</evidence>
<feature type="transmembrane region" description="Helical" evidence="5">
    <location>
        <begin position="235"/>
        <end position="256"/>
    </location>
</feature>
<evidence type="ECO:0000256" key="3">
    <source>
        <dbReference type="ARBA" id="ARBA00022989"/>
    </source>
</evidence>
<dbReference type="STRING" id="260086.SAMN05216207_100326"/>
<feature type="transmembrane region" description="Helical" evidence="5">
    <location>
        <begin position="180"/>
        <end position="198"/>
    </location>
</feature>
<dbReference type="PANTHER" id="PTHR43077">
    <property type="entry name" value="TRANSPORT PERMEASE YVFS-RELATED"/>
    <property type="match status" value="1"/>
</dbReference>
<organism evidence="6 7">
    <name type="scientific">Pseudonocardia ammonioxydans</name>
    <dbReference type="NCBI Taxonomy" id="260086"/>
    <lineage>
        <taxon>Bacteria</taxon>
        <taxon>Bacillati</taxon>
        <taxon>Actinomycetota</taxon>
        <taxon>Actinomycetes</taxon>
        <taxon>Pseudonocardiales</taxon>
        <taxon>Pseudonocardiaceae</taxon>
        <taxon>Pseudonocardia</taxon>
    </lineage>
</organism>
<dbReference type="InterPro" id="IPR008969">
    <property type="entry name" value="CarboxyPept-like_regulatory"/>
</dbReference>
<evidence type="ECO:0000313" key="6">
    <source>
        <dbReference type="EMBL" id="SFM80575.1"/>
    </source>
</evidence>
<protein>
    <submittedName>
        <fullName evidence="6">Carboxypeptidase regulatory-like domain-containing protein</fullName>
    </submittedName>
</protein>
<dbReference type="AlphaFoldDB" id="A0A1I4TVG5"/>
<name>A0A1I4TVG5_PSUAM</name>
<dbReference type="SUPFAM" id="SSF49464">
    <property type="entry name" value="Carboxypeptidase regulatory domain-like"/>
    <property type="match status" value="1"/>
</dbReference>
<gene>
    <name evidence="6" type="ORF">SAMN05216207_100326</name>
</gene>
<keyword evidence="2 5" id="KW-0812">Transmembrane</keyword>
<keyword evidence="6" id="KW-0121">Carboxypeptidase</keyword>
<dbReference type="Proteomes" id="UP000199614">
    <property type="component" value="Unassembled WGS sequence"/>
</dbReference>
<keyword evidence="7" id="KW-1185">Reference proteome</keyword>
<proteinExistence type="predicted"/>
<dbReference type="GO" id="GO:0016020">
    <property type="term" value="C:membrane"/>
    <property type="evidence" value="ECO:0007669"/>
    <property type="project" value="UniProtKB-SubCell"/>
</dbReference>
<dbReference type="RefSeq" id="WP_143105256.1">
    <property type="nucleotide sequence ID" value="NZ_FOUY01000003.1"/>
</dbReference>
<keyword evidence="3 5" id="KW-1133">Transmembrane helix</keyword>
<feature type="transmembrane region" description="Helical" evidence="5">
    <location>
        <begin position="296"/>
        <end position="314"/>
    </location>
</feature>
<dbReference type="EMBL" id="FOUY01000003">
    <property type="protein sequence ID" value="SFM80575.1"/>
    <property type="molecule type" value="Genomic_DNA"/>
</dbReference>
<keyword evidence="6" id="KW-0645">Protease</keyword>